<evidence type="ECO:0000313" key="3">
    <source>
        <dbReference type="EMBL" id="USQ80961.1"/>
    </source>
</evidence>
<evidence type="ECO:0000313" key="4">
    <source>
        <dbReference type="Proteomes" id="UP001056455"/>
    </source>
</evidence>
<accession>A0ABY4YWD7</accession>
<keyword evidence="2" id="KW-0812">Transmembrane</keyword>
<gene>
    <name evidence="3" type="ORF">NF556_04745</name>
</gene>
<evidence type="ECO:0000256" key="2">
    <source>
        <dbReference type="SAM" id="Phobius"/>
    </source>
</evidence>
<feature type="compositionally biased region" description="Polar residues" evidence="1">
    <location>
        <begin position="1"/>
        <end position="10"/>
    </location>
</feature>
<organism evidence="3 4">
    <name type="scientific">Ornithinimicrobium faecis</name>
    <dbReference type="NCBI Taxonomy" id="2934158"/>
    <lineage>
        <taxon>Bacteria</taxon>
        <taxon>Bacillati</taxon>
        <taxon>Actinomycetota</taxon>
        <taxon>Actinomycetes</taxon>
        <taxon>Micrococcales</taxon>
        <taxon>Ornithinimicrobiaceae</taxon>
        <taxon>Ornithinimicrobium</taxon>
    </lineage>
</organism>
<dbReference type="Pfam" id="PF14030">
    <property type="entry name" value="DUF4245"/>
    <property type="match status" value="1"/>
</dbReference>
<proteinExistence type="predicted"/>
<dbReference type="EMBL" id="CP099489">
    <property type="protein sequence ID" value="USQ80961.1"/>
    <property type="molecule type" value="Genomic_DNA"/>
</dbReference>
<dbReference type="RefSeq" id="WP_252594345.1">
    <property type="nucleotide sequence ID" value="NZ_CP099489.1"/>
</dbReference>
<evidence type="ECO:0000256" key="1">
    <source>
        <dbReference type="SAM" id="MobiDB-lite"/>
    </source>
</evidence>
<keyword evidence="2" id="KW-1133">Transmembrane helix</keyword>
<dbReference type="InterPro" id="IPR025339">
    <property type="entry name" value="DUF4245"/>
</dbReference>
<feature type="transmembrane region" description="Helical" evidence="2">
    <location>
        <begin position="70"/>
        <end position="88"/>
    </location>
</feature>
<reference evidence="3" key="1">
    <citation type="submission" date="2022-06" db="EMBL/GenBank/DDBJ databases">
        <title>Ornithinimicrobium HY1793.</title>
        <authorList>
            <person name="Huang Y."/>
        </authorList>
    </citation>
    <scope>NUCLEOTIDE SEQUENCE</scope>
    <source>
        <strain evidence="3">HY1793</strain>
    </source>
</reference>
<dbReference type="Proteomes" id="UP001056455">
    <property type="component" value="Chromosome"/>
</dbReference>
<keyword evidence="4" id="KW-1185">Reference proteome</keyword>
<sequence>MTSTTNTEPNSPGERPRHHLDGVSGPPGPDPEASAAAGATAGAEASAADGAPPAENKSLKRLQNYSMRNMIYSLVAVFALVFVVWALMPNSEEQQRRPVEVGMVASYAAQESAGPVWSTQALGEDWSANFANFELFDDVLSWRVGLVTPSTEYVEISQADEATDSWVGELTDKAGDEVGTRTITGPDGPQEWTAYEGEERAVVLGPGEGRENTTVVRGTAQWDEIEEFIGLLEPVEAD</sequence>
<name>A0ABY4YWD7_9MICO</name>
<protein>
    <submittedName>
        <fullName evidence="3">DUF4245 domain-containing protein</fullName>
    </submittedName>
</protein>
<feature type="region of interest" description="Disordered" evidence="1">
    <location>
        <begin position="1"/>
        <end position="55"/>
    </location>
</feature>
<keyword evidence="2" id="KW-0472">Membrane</keyword>
<feature type="compositionally biased region" description="Low complexity" evidence="1">
    <location>
        <begin position="31"/>
        <end position="55"/>
    </location>
</feature>